<reference evidence="1" key="1">
    <citation type="submission" date="2022-08" db="EMBL/GenBank/DDBJ databases">
        <title>Genome Sequence of Pycnoporus sanguineus.</title>
        <authorList>
            <person name="Buettner E."/>
        </authorList>
    </citation>
    <scope>NUCLEOTIDE SEQUENCE</scope>
    <source>
        <strain evidence="1">CG-C14</strain>
    </source>
</reference>
<name>A0ACC1QCH9_9APHY</name>
<gene>
    <name evidence="1" type="ORF">NUW54_g126</name>
</gene>
<evidence type="ECO:0000313" key="1">
    <source>
        <dbReference type="EMBL" id="KAJ3019299.1"/>
    </source>
</evidence>
<accession>A0ACC1QCH9</accession>
<sequence length="989" mass="108550">MKRHDFIINFCRSLPAERGLWTASRAPPQPWAFLDKEPPAAVSAKAQGREEDASIWAWDNAHATLPKWLQADARALSLAPDALPADVVEPYYLSGDSAAHDSFPAAVSYAPEALDVACADGVVGKDGSTAQGAGYAEQLGGAEEELAGGPEDPRTDQPGTELKQLQSTYTTLVGRVRELLSDPQESQSRPVSPSFIHLPRPVLRSRSNTNPAANSSVNRNQFNAAFLSIEAKYRLSWMSLSLGLSARPMWHEASRKLPCWYYCSGPGHPVNSTCDVKVYVYVKNKDMPMEVVAKGTPRDKLIGFVFNQPAIVAGLGLDPTARKKDQDFLWWDRTVGDCCRYPKLHQPLFLAPGEAVLYRDSYVYDMPQLSFFKTILLSPAYEAPTILSLLQHLADHDASVRTSLSPVRQSASHCARDPLHELVAVAASPSGTSSLLATLSRKCRLSAEGEHIISKRRQAITTEDVIDPTLSDCEDEQATGSNPVLHYAKVCGSPGTTKFYHSSRPMPGARAKRDTESVAICEHTVACLFEPESQFQISEILATSPRPPGRKVGTMHAGHRPCSLRFIFRRAEAAPQCDTMDTIHRAGHRDKTSDRSDIMLLMCASAVADASVMCIFRRPRPLPCGVKRSVDVTRPQARESHYDVLNGSQLHLRDCMVVFEDKDWNVPSKCPRVEPGPSVQVDSAVDAPSSSYTPTWTEDVYNSPTPDLEAALPADADTAETVAAECNSGPSPPEGGHKHSAVPKVNYVYRLHCDDIPSMNSVVDEIVKTRATNTVPADVSGVHQDAVLGEIRSAAVLFIKKGVELQEEMGSTQLRYVRDQEAHGTEVLVDALASRLSWDSFREGLAKWRRSQCKHMPALETILPAADDAFAMDEDAPGEDSEVQMEILGFPLDFSHREREEYGLSTLAVFELKIRTGMAYDQLNAVCRAVQHQAAHIESKCKNVRGNKNNAIAEEEVRRATAVAPLLATRYNNNYDHISALHPTGYDPA</sequence>
<protein>
    <submittedName>
        <fullName evidence="1">Uncharacterized protein</fullName>
    </submittedName>
</protein>
<comment type="caution">
    <text evidence="1">The sequence shown here is derived from an EMBL/GenBank/DDBJ whole genome shotgun (WGS) entry which is preliminary data.</text>
</comment>
<evidence type="ECO:0000313" key="2">
    <source>
        <dbReference type="Proteomes" id="UP001144978"/>
    </source>
</evidence>
<keyword evidence="2" id="KW-1185">Reference proteome</keyword>
<dbReference type="EMBL" id="JANSHE010000014">
    <property type="protein sequence ID" value="KAJ3019299.1"/>
    <property type="molecule type" value="Genomic_DNA"/>
</dbReference>
<dbReference type="Proteomes" id="UP001144978">
    <property type="component" value="Unassembled WGS sequence"/>
</dbReference>
<organism evidence="1 2">
    <name type="scientific">Trametes sanguinea</name>
    <dbReference type="NCBI Taxonomy" id="158606"/>
    <lineage>
        <taxon>Eukaryota</taxon>
        <taxon>Fungi</taxon>
        <taxon>Dikarya</taxon>
        <taxon>Basidiomycota</taxon>
        <taxon>Agaricomycotina</taxon>
        <taxon>Agaricomycetes</taxon>
        <taxon>Polyporales</taxon>
        <taxon>Polyporaceae</taxon>
        <taxon>Trametes</taxon>
    </lineage>
</organism>
<proteinExistence type="predicted"/>